<keyword evidence="3" id="KW-1185">Reference proteome</keyword>
<evidence type="ECO:0000313" key="3">
    <source>
        <dbReference type="Proteomes" id="UP001374579"/>
    </source>
</evidence>
<feature type="domain" description="F-box" evidence="1">
    <location>
        <begin position="23"/>
        <end position="63"/>
    </location>
</feature>
<dbReference type="InterPro" id="IPR001810">
    <property type="entry name" value="F-box_dom"/>
</dbReference>
<dbReference type="PANTHER" id="PTHR20872:SF1">
    <property type="entry name" value="F-BOX DOMAIN-CONTAINING PROTEIN"/>
    <property type="match status" value="1"/>
</dbReference>
<evidence type="ECO:0000313" key="2">
    <source>
        <dbReference type="EMBL" id="KAK7097983.1"/>
    </source>
</evidence>
<organism evidence="2 3">
    <name type="scientific">Littorina saxatilis</name>
    <dbReference type="NCBI Taxonomy" id="31220"/>
    <lineage>
        <taxon>Eukaryota</taxon>
        <taxon>Metazoa</taxon>
        <taxon>Spiralia</taxon>
        <taxon>Lophotrochozoa</taxon>
        <taxon>Mollusca</taxon>
        <taxon>Gastropoda</taxon>
        <taxon>Caenogastropoda</taxon>
        <taxon>Littorinimorpha</taxon>
        <taxon>Littorinoidea</taxon>
        <taxon>Littorinidae</taxon>
        <taxon>Littorina</taxon>
    </lineage>
</organism>
<dbReference type="InterPro" id="IPR032675">
    <property type="entry name" value="LRR_dom_sf"/>
</dbReference>
<dbReference type="Gene3D" id="3.80.10.10">
    <property type="entry name" value="Ribonuclease Inhibitor"/>
    <property type="match status" value="1"/>
</dbReference>
<reference evidence="2 3" key="1">
    <citation type="submission" date="2024-02" db="EMBL/GenBank/DDBJ databases">
        <title>Chromosome-scale genome assembly of the rough periwinkle Littorina saxatilis.</title>
        <authorList>
            <person name="De Jode A."/>
            <person name="Faria R."/>
            <person name="Formenti G."/>
            <person name="Sims Y."/>
            <person name="Smith T.P."/>
            <person name="Tracey A."/>
            <person name="Wood J.M.D."/>
            <person name="Zagrodzka Z.B."/>
            <person name="Johannesson K."/>
            <person name="Butlin R.K."/>
            <person name="Leder E.H."/>
        </authorList>
    </citation>
    <scope>NUCLEOTIDE SEQUENCE [LARGE SCALE GENOMIC DNA]</scope>
    <source>
        <strain evidence="2">Snail1</strain>
        <tissue evidence="2">Muscle</tissue>
    </source>
</reference>
<dbReference type="Pfam" id="PF00646">
    <property type="entry name" value="F-box"/>
    <property type="match status" value="1"/>
</dbReference>
<accession>A0AAN9G737</accession>
<gene>
    <name evidence="2" type="ORF">V1264_004879</name>
</gene>
<dbReference type="InterPro" id="IPR036047">
    <property type="entry name" value="F-box-like_dom_sf"/>
</dbReference>
<proteinExistence type="predicted"/>
<protein>
    <recommendedName>
        <fullName evidence="1">F-box domain-containing protein</fullName>
    </recommendedName>
</protein>
<evidence type="ECO:0000259" key="1">
    <source>
        <dbReference type="Pfam" id="PF00646"/>
    </source>
</evidence>
<dbReference type="SUPFAM" id="SSF81383">
    <property type="entry name" value="F-box domain"/>
    <property type="match status" value="1"/>
</dbReference>
<dbReference type="AlphaFoldDB" id="A0AAN9G737"/>
<dbReference type="PANTHER" id="PTHR20872">
    <property type="match status" value="1"/>
</dbReference>
<dbReference type="Gene3D" id="1.20.1280.50">
    <property type="match status" value="1"/>
</dbReference>
<comment type="caution">
    <text evidence="2">The sequence shown here is derived from an EMBL/GenBank/DDBJ whole genome shotgun (WGS) entry which is preliminary data.</text>
</comment>
<sequence>MASSETGSTHYQGEGDDTEGPDFSCLPDVVWVKVLQLLDVTDRYHVSLTCSRLHAHFGHPSGWSHATLDLSVSYDGELEKYSDLSVLQHKHSVLQYVKVDIQKLRLPLQVMSPEEISTLLELPLSKNLKSLKINLNFDIIELKRVIENNDTAHLSSASVLNELCDRAPEKLLVELVLIDLAISDFSSENAPCEVFDSLGPKTWYQRVTSLSFPHGSLSEETQFSLYPQLTSSPTAVLVSRFLSLRCLSLSVVNLSDQLLYQLADMSRSHCSLRSFTIHFRLCCNRSFTQEIHSDLVELSSSAWGGLVSVCSNLEVSCFLGEAVTLKELCSVVRPEAPVVSVQFLYRVDKGIEAFVPFCLQHSQTLQRFTYNECLTSVIKVRCQRRADRGGSLVSMVTECPRLRHLVYIGEIHNEDVVKLAELNRQWTTFVFQDKLFLLDARDKLYSPGCRGDLSPAVRAAQKATLIRMCDHVSRHLGYPWKPRDS</sequence>
<dbReference type="EMBL" id="JBAMIC010000013">
    <property type="protein sequence ID" value="KAK7097983.1"/>
    <property type="molecule type" value="Genomic_DNA"/>
</dbReference>
<name>A0AAN9G737_9CAEN</name>
<dbReference type="Proteomes" id="UP001374579">
    <property type="component" value="Unassembled WGS sequence"/>
</dbReference>